<keyword evidence="3" id="KW-1185">Reference proteome</keyword>
<dbReference type="AlphaFoldDB" id="A0A7W7FVT7"/>
<sequence>MHVVTGASGQLGRRIVTHLREHVDAGKIIALSRTPDKLADLGVQARYGDLDQPVSLLPHFAGAERVLVIATDAVGRRTAQHANAITAAKQAGVGGFLYTSMIRAGEPGNASPILFEHRETERLLLDSGLPFTLLRNGIYMDMLQLLLPLREAAKTGVLPGTLGSGHAAYVTRDDLAAAGAAVLAKGGHDGQILDLTGPQPLDHAGIAAALAEATGRPVRHDPTVDEPLESFAARLPAPARDNPDALRAGELFWQSTVEGWADVFTHHVPRLTGRPSTTLAEFLRTVL</sequence>
<evidence type="ECO:0000313" key="2">
    <source>
        <dbReference type="EMBL" id="MBB4678833.1"/>
    </source>
</evidence>
<organism evidence="2 3">
    <name type="scientific">Crossiella cryophila</name>
    <dbReference type="NCBI Taxonomy" id="43355"/>
    <lineage>
        <taxon>Bacteria</taxon>
        <taxon>Bacillati</taxon>
        <taxon>Actinomycetota</taxon>
        <taxon>Actinomycetes</taxon>
        <taxon>Pseudonocardiales</taxon>
        <taxon>Pseudonocardiaceae</taxon>
        <taxon>Crossiella</taxon>
    </lineage>
</organism>
<dbReference type="EMBL" id="JACHMH010000001">
    <property type="protein sequence ID" value="MBB4678833.1"/>
    <property type="molecule type" value="Genomic_DNA"/>
</dbReference>
<gene>
    <name evidence="2" type="ORF">HNR67_004951</name>
</gene>
<evidence type="ECO:0000313" key="3">
    <source>
        <dbReference type="Proteomes" id="UP000533598"/>
    </source>
</evidence>
<dbReference type="Gene3D" id="3.90.25.10">
    <property type="entry name" value="UDP-galactose 4-epimerase, domain 1"/>
    <property type="match status" value="1"/>
</dbReference>
<dbReference type="GO" id="GO:0003955">
    <property type="term" value="F:NAD(P)H dehydrogenase (quinone) activity"/>
    <property type="evidence" value="ECO:0007669"/>
    <property type="project" value="UniProtKB-EC"/>
</dbReference>
<name>A0A7W7FVT7_9PSEU</name>
<dbReference type="EC" id="1.6.5.2" evidence="2"/>
<dbReference type="Proteomes" id="UP000533598">
    <property type="component" value="Unassembled WGS sequence"/>
</dbReference>
<feature type="domain" description="NAD(P)-binding" evidence="1">
    <location>
        <begin position="6"/>
        <end position="184"/>
    </location>
</feature>
<dbReference type="SUPFAM" id="SSF51735">
    <property type="entry name" value="NAD(P)-binding Rossmann-fold domains"/>
    <property type="match status" value="1"/>
</dbReference>
<keyword evidence="2" id="KW-0560">Oxidoreductase</keyword>
<proteinExistence type="predicted"/>
<dbReference type="Gene3D" id="3.40.50.720">
    <property type="entry name" value="NAD(P)-binding Rossmann-like Domain"/>
    <property type="match status" value="1"/>
</dbReference>
<dbReference type="PANTHER" id="PTHR47129:SF1">
    <property type="entry name" value="NMRA-LIKE DOMAIN-CONTAINING PROTEIN"/>
    <property type="match status" value="1"/>
</dbReference>
<dbReference type="InterPro" id="IPR052718">
    <property type="entry name" value="NmrA-type_oxidoreductase"/>
</dbReference>
<comment type="caution">
    <text evidence="2">The sequence shown here is derived from an EMBL/GenBank/DDBJ whole genome shotgun (WGS) entry which is preliminary data.</text>
</comment>
<dbReference type="InterPro" id="IPR016040">
    <property type="entry name" value="NAD(P)-bd_dom"/>
</dbReference>
<dbReference type="RefSeq" id="WP_185004652.1">
    <property type="nucleotide sequence ID" value="NZ_BAAAUI010000052.1"/>
</dbReference>
<dbReference type="InterPro" id="IPR036291">
    <property type="entry name" value="NAD(P)-bd_dom_sf"/>
</dbReference>
<reference evidence="2 3" key="1">
    <citation type="submission" date="2020-08" db="EMBL/GenBank/DDBJ databases">
        <title>Sequencing the genomes of 1000 actinobacteria strains.</title>
        <authorList>
            <person name="Klenk H.-P."/>
        </authorList>
    </citation>
    <scope>NUCLEOTIDE SEQUENCE [LARGE SCALE GENOMIC DNA]</scope>
    <source>
        <strain evidence="2 3">DSM 44230</strain>
    </source>
</reference>
<evidence type="ECO:0000259" key="1">
    <source>
        <dbReference type="Pfam" id="PF13460"/>
    </source>
</evidence>
<dbReference type="Pfam" id="PF13460">
    <property type="entry name" value="NAD_binding_10"/>
    <property type="match status" value="1"/>
</dbReference>
<protein>
    <submittedName>
        <fullName evidence="2">NAD(P)H dehydrogenase (Quinone)</fullName>
        <ecNumber evidence="2">1.6.5.2</ecNumber>
    </submittedName>
</protein>
<accession>A0A7W7FVT7</accession>
<dbReference type="PANTHER" id="PTHR47129">
    <property type="entry name" value="QUINONE OXIDOREDUCTASE 2"/>
    <property type="match status" value="1"/>
</dbReference>